<keyword evidence="3" id="KW-0963">Cytoplasm</keyword>
<reference evidence="5 6" key="1">
    <citation type="submission" date="2013-08" db="EMBL/GenBank/DDBJ databases">
        <authorList>
            <person name="Durkin A.S."/>
            <person name="Haft D.R."/>
            <person name="McCorrison J."/>
            <person name="Torralba M."/>
            <person name="Gillis M."/>
            <person name="Haft D.H."/>
            <person name="Methe B."/>
            <person name="Sutton G."/>
            <person name="Nelson K.E."/>
        </authorList>
    </citation>
    <scope>NUCLEOTIDE SEQUENCE [LARGE SCALE GENOMIC DNA]</scope>
    <source>
        <strain evidence="5 6">F0195</strain>
    </source>
</reference>
<dbReference type="RefSeq" id="WP_021726709.1">
    <property type="nucleotide sequence ID" value="NZ_AWEZ01000061.1"/>
</dbReference>
<keyword evidence="1 3" id="KW-0547">Nucleotide-binding</keyword>
<dbReference type="STRING" id="1125712.HMPREF1316_1036"/>
<dbReference type="EMBL" id="AWEZ01000061">
    <property type="protein sequence ID" value="ERL06970.1"/>
    <property type="molecule type" value="Genomic_DNA"/>
</dbReference>
<gene>
    <name evidence="3 5" type="primary">coaE</name>
    <name evidence="5" type="ORF">HMPREF1316_1036</name>
</gene>
<dbReference type="AlphaFoldDB" id="U2TKH8"/>
<dbReference type="InterPro" id="IPR027417">
    <property type="entry name" value="P-loop_NTPase"/>
</dbReference>
<comment type="subcellular location">
    <subcellularLocation>
        <location evidence="3">Cytoplasm</location>
    </subcellularLocation>
</comment>
<keyword evidence="3 5" id="KW-0418">Kinase</keyword>
<dbReference type="OrthoDB" id="9812943at2"/>
<dbReference type="GO" id="GO:0005737">
    <property type="term" value="C:cytoplasm"/>
    <property type="evidence" value="ECO:0007669"/>
    <property type="project" value="UniProtKB-SubCell"/>
</dbReference>
<comment type="function">
    <text evidence="3">Catalyzes the phosphorylation of the 3'-hydroxyl group of dephosphocoenzyme A to form coenzyme A.</text>
</comment>
<dbReference type="EC" id="2.7.1.24" evidence="3 4"/>
<evidence type="ECO:0000313" key="6">
    <source>
        <dbReference type="Proteomes" id="UP000016638"/>
    </source>
</evidence>
<protein>
    <recommendedName>
        <fullName evidence="3 4">Dephospho-CoA kinase</fullName>
        <ecNumber evidence="3 4">2.7.1.24</ecNumber>
    </recommendedName>
    <alternativeName>
        <fullName evidence="3">Dephosphocoenzyme A kinase</fullName>
    </alternativeName>
</protein>
<evidence type="ECO:0000256" key="2">
    <source>
        <dbReference type="ARBA" id="ARBA00022840"/>
    </source>
</evidence>
<dbReference type="CDD" id="cd02022">
    <property type="entry name" value="DPCK"/>
    <property type="match status" value="1"/>
</dbReference>
<dbReference type="InterPro" id="IPR001977">
    <property type="entry name" value="Depp_CoAkinase"/>
</dbReference>
<dbReference type="SUPFAM" id="SSF52540">
    <property type="entry name" value="P-loop containing nucleoside triphosphate hydrolases"/>
    <property type="match status" value="1"/>
</dbReference>
<keyword evidence="6" id="KW-1185">Reference proteome</keyword>
<comment type="similarity">
    <text evidence="3">Belongs to the CoaE family.</text>
</comment>
<feature type="binding site" evidence="3">
    <location>
        <begin position="11"/>
        <end position="16"/>
    </location>
    <ligand>
        <name>ATP</name>
        <dbReference type="ChEBI" id="CHEBI:30616"/>
    </ligand>
</feature>
<keyword evidence="3 5" id="KW-0808">Transferase</keyword>
<dbReference type="UniPathway" id="UPA00241">
    <property type="reaction ID" value="UER00356"/>
</dbReference>
<name>U2TKH8_9ACTN</name>
<dbReference type="Gene3D" id="3.40.50.300">
    <property type="entry name" value="P-loop containing nucleotide triphosphate hydrolases"/>
    <property type="match status" value="1"/>
</dbReference>
<dbReference type="HAMAP" id="MF_00376">
    <property type="entry name" value="Dephospho_CoA_kinase"/>
    <property type="match status" value="1"/>
</dbReference>
<sequence>MYVVFLAGGVASGKSTVARELERLGAARIDLDALSREVLTPQSACLKEVVRVFGGDLLLPDGTLDRTLLAARAFASGEAVHRLEVIELPYIKRLLDGRLQELRAAGARVCVVEVPLLDRMEDQLDRADEVLCVVSPPGVRLAHALDRGMTEEDFLARRAHQPSDAYLRGHATSIIENAGSLDSLLRQVQLWWDTHVGR</sequence>
<keyword evidence="2 3" id="KW-0067">ATP-binding</keyword>
<dbReference type="GO" id="GO:0015937">
    <property type="term" value="P:coenzyme A biosynthetic process"/>
    <property type="evidence" value="ECO:0007669"/>
    <property type="project" value="UniProtKB-UniRule"/>
</dbReference>
<evidence type="ECO:0000256" key="4">
    <source>
        <dbReference type="NCBIfam" id="TIGR00152"/>
    </source>
</evidence>
<dbReference type="GO" id="GO:0004140">
    <property type="term" value="F:dephospho-CoA kinase activity"/>
    <property type="evidence" value="ECO:0007669"/>
    <property type="project" value="UniProtKB-UniRule"/>
</dbReference>
<comment type="catalytic activity">
    <reaction evidence="3">
        <text>3'-dephospho-CoA + ATP = ADP + CoA + H(+)</text>
        <dbReference type="Rhea" id="RHEA:18245"/>
        <dbReference type="ChEBI" id="CHEBI:15378"/>
        <dbReference type="ChEBI" id="CHEBI:30616"/>
        <dbReference type="ChEBI" id="CHEBI:57287"/>
        <dbReference type="ChEBI" id="CHEBI:57328"/>
        <dbReference type="ChEBI" id="CHEBI:456216"/>
        <dbReference type="EC" id="2.7.1.24"/>
    </reaction>
</comment>
<dbReference type="PANTHER" id="PTHR10695:SF46">
    <property type="entry name" value="BIFUNCTIONAL COENZYME A SYNTHASE-RELATED"/>
    <property type="match status" value="1"/>
</dbReference>
<comment type="caution">
    <text evidence="5">The sequence shown here is derived from an EMBL/GenBank/DDBJ whole genome shotgun (WGS) entry which is preliminary data.</text>
</comment>
<comment type="pathway">
    <text evidence="3">Cofactor biosynthesis; coenzyme A biosynthesis; CoA from (R)-pantothenate: step 5/5.</text>
</comment>
<dbReference type="PROSITE" id="PS51219">
    <property type="entry name" value="DPCK"/>
    <property type="match status" value="1"/>
</dbReference>
<proteinExistence type="inferred from homology"/>
<dbReference type="eggNOG" id="COG0237">
    <property type="taxonomic scope" value="Bacteria"/>
</dbReference>
<keyword evidence="3" id="KW-0173">Coenzyme A biosynthesis</keyword>
<dbReference type="PANTHER" id="PTHR10695">
    <property type="entry name" value="DEPHOSPHO-COA KINASE-RELATED"/>
    <property type="match status" value="1"/>
</dbReference>
<evidence type="ECO:0000256" key="3">
    <source>
        <dbReference type="HAMAP-Rule" id="MF_00376"/>
    </source>
</evidence>
<dbReference type="Proteomes" id="UP000016638">
    <property type="component" value="Unassembled WGS sequence"/>
</dbReference>
<dbReference type="NCBIfam" id="TIGR00152">
    <property type="entry name" value="dephospho-CoA kinase"/>
    <property type="match status" value="1"/>
</dbReference>
<evidence type="ECO:0000313" key="5">
    <source>
        <dbReference type="EMBL" id="ERL06970.1"/>
    </source>
</evidence>
<organism evidence="5 6">
    <name type="scientific">Olsenella profusa F0195</name>
    <dbReference type="NCBI Taxonomy" id="1125712"/>
    <lineage>
        <taxon>Bacteria</taxon>
        <taxon>Bacillati</taxon>
        <taxon>Actinomycetota</taxon>
        <taxon>Coriobacteriia</taxon>
        <taxon>Coriobacteriales</taxon>
        <taxon>Atopobiaceae</taxon>
        <taxon>Olsenella</taxon>
    </lineage>
</organism>
<dbReference type="PATRIC" id="fig|1125712.3.peg.1879"/>
<accession>U2TKH8</accession>
<dbReference type="GO" id="GO:0005524">
    <property type="term" value="F:ATP binding"/>
    <property type="evidence" value="ECO:0007669"/>
    <property type="project" value="UniProtKB-UniRule"/>
</dbReference>
<dbReference type="Pfam" id="PF01121">
    <property type="entry name" value="CoaE"/>
    <property type="match status" value="1"/>
</dbReference>
<evidence type="ECO:0000256" key="1">
    <source>
        <dbReference type="ARBA" id="ARBA00022741"/>
    </source>
</evidence>